<feature type="compositionally biased region" description="Low complexity" evidence="1">
    <location>
        <begin position="166"/>
        <end position="175"/>
    </location>
</feature>
<organism evidence="2 3">
    <name type="scientific">Hypocrea atroviridis (strain ATCC 20476 / IMI 206040)</name>
    <name type="common">Trichoderma atroviride</name>
    <dbReference type="NCBI Taxonomy" id="452589"/>
    <lineage>
        <taxon>Eukaryota</taxon>
        <taxon>Fungi</taxon>
        <taxon>Dikarya</taxon>
        <taxon>Ascomycota</taxon>
        <taxon>Pezizomycotina</taxon>
        <taxon>Sordariomycetes</taxon>
        <taxon>Hypocreomycetidae</taxon>
        <taxon>Hypocreales</taxon>
        <taxon>Hypocreaceae</taxon>
        <taxon>Trichoderma</taxon>
    </lineage>
</organism>
<dbReference type="Proteomes" id="UP000005426">
    <property type="component" value="Unassembled WGS sequence"/>
</dbReference>
<dbReference type="GeneID" id="25779743"/>
<accession>G9P1P6</accession>
<evidence type="ECO:0000313" key="2">
    <source>
        <dbReference type="EMBL" id="EHK43378.1"/>
    </source>
</evidence>
<name>G9P1P6_HYPAI</name>
<protein>
    <submittedName>
        <fullName evidence="2">Uncharacterized protein</fullName>
    </submittedName>
</protein>
<dbReference type="EMBL" id="ABDG02000026">
    <property type="protein sequence ID" value="EHK43378.1"/>
    <property type="molecule type" value="Genomic_DNA"/>
</dbReference>
<dbReference type="AlphaFoldDB" id="G9P1P6"/>
<feature type="region of interest" description="Disordered" evidence="1">
    <location>
        <begin position="161"/>
        <end position="188"/>
    </location>
</feature>
<reference evidence="2 3" key="1">
    <citation type="journal article" date="2011" name="Genome Biol.">
        <title>Comparative genome sequence analysis underscores mycoparasitism as the ancestral life style of Trichoderma.</title>
        <authorList>
            <person name="Kubicek C.P."/>
            <person name="Herrera-Estrella A."/>
            <person name="Seidl-Seiboth V."/>
            <person name="Martinez D.A."/>
            <person name="Druzhinina I.S."/>
            <person name="Thon M."/>
            <person name="Zeilinger S."/>
            <person name="Casas-Flores S."/>
            <person name="Horwitz B.A."/>
            <person name="Mukherjee P.K."/>
            <person name="Mukherjee M."/>
            <person name="Kredics L."/>
            <person name="Alcaraz L.D."/>
            <person name="Aerts A."/>
            <person name="Antal Z."/>
            <person name="Atanasova L."/>
            <person name="Cervantes-Badillo M.G."/>
            <person name="Challacombe J."/>
            <person name="Chertkov O."/>
            <person name="McCluskey K."/>
            <person name="Coulpier F."/>
            <person name="Deshpande N."/>
            <person name="von Doehren H."/>
            <person name="Ebbole D.J."/>
            <person name="Esquivel-Naranjo E.U."/>
            <person name="Fekete E."/>
            <person name="Flipphi M."/>
            <person name="Glaser F."/>
            <person name="Gomez-Rodriguez E.Y."/>
            <person name="Gruber S."/>
            <person name="Han C."/>
            <person name="Henrissat B."/>
            <person name="Hermosa R."/>
            <person name="Hernandez-Onate M."/>
            <person name="Karaffa L."/>
            <person name="Kosti I."/>
            <person name="Le Crom S."/>
            <person name="Lindquist E."/>
            <person name="Lucas S."/>
            <person name="Luebeck M."/>
            <person name="Luebeck P.S."/>
            <person name="Margeot A."/>
            <person name="Metz B."/>
            <person name="Misra M."/>
            <person name="Nevalainen H."/>
            <person name="Omann M."/>
            <person name="Packer N."/>
            <person name="Perrone G."/>
            <person name="Uresti-Rivera E.E."/>
            <person name="Salamov A."/>
            <person name="Schmoll M."/>
            <person name="Seiboth B."/>
            <person name="Shapiro H."/>
            <person name="Sukno S."/>
            <person name="Tamayo-Ramos J.A."/>
            <person name="Tisch D."/>
            <person name="Wiest A."/>
            <person name="Wilkinson H.H."/>
            <person name="Zhang M."/>
            <person name="Coutinho P.M."/>
            <person name="Kenerley C.M."/>
            <person name="Monte E."/>
            <person name="Baker S.E."/>
            <person name="Grigoriev I.V."/>
        </authorList>
    </citation>
    <scope>NUCLEOTIDE SEQUENCE [LARGE SCALE GENOMIC DNA]</scope>
    <source>
        <strain evidence="3">ATCC 20476 / IMI 206040</strain>
    </source>
</reference>
<dbReference type="KEGG" id="tatv:25779743"/>
<proteinExistence type="predicted"/>
<sequence>MSQDNDTPEDRLDVAYLIEGAFQLEAYEFGKSLIPFLKDESTATGGKFIVMLKNYDSYWDAQKNKLESVPQRRLQYVLLFSEAINHSGFLRDTQEVVDALSKELNAHFERQQLLCHNWRFAARNALQRTSALLPALCPRHGPATGTCPGIATGIDRIRPSAPPPSRTSTMAPAAAEPQKPIRHACSSPGHDATASRLISYLFLLSPPPSLMYLDLHLRQQQRGPNLQTITDENLFFFFPSLPSSLAEANRRREEGPTLSRSATKLAVSLLGSEGRLNAPIQSSSSASAAFTYNAIASSLRSSPTPSPSPLTRPTMQ</sequence>
<dbReference type="HOGENOM" id="CLU_880174_0_0_1"/>
<comment type="caution">
    <text evidence="2">The sequence shown here is derived from an EMBL/GenBank/DDBJ whole genome shotgun (WGS) entry which is preliminary data.</text>
</comment>
<gene>
    <name evidence="2" type="ORF">TRIATDRAFT_285986</name>
</gene>
<evidence type="ECO:0000256" key="1">
    <source>
        <dbReference type="SAM" id="MobiDB-lite"/>
    </source>
</evidence>
<dbReference type="OrthoDB" id="10604726at2759"/>
<evidence type="ECO:0000313" key="3">
    <source>
        <dbReference type="Proteomes" id="UP000005426"/>
    </source>
</evidence>
<keyword evidence="3" id="KW-1185">Reference proteome</keyword>